<sequence>MFKNYIHDTYTHYHRSQSEIDLSSQDENVHSMKVASLERSICDIIQGLCIPAGIPWHLIDEDYGMNEASNGYVSDNQDPPRPKRTFIPSEDTEMIDVEM</sequence>
<dbReference type="EMBL" id="AYRZ02000002">
    <property type="protein sequence ID" value="PHT89592.1"/>
    <property type="molecule type" value="Genomic_DNA"/>
</dbReference>
<keyword evidence="3" id="KW-1185">Reference proteome</keyword>
<evidence type="ECO:0000256" key="1">
    <source>
        <dbReference type="SAM" id="MobiDB-lite"/>
    </source>
</evidence>
<feature type="region of interest" description="Disordered" evidence="1">
    <location>
        <begin position="69"/>
        <end position="91"/>
    </location>
</feature>
<dbReference type="Proteomes" id="UP000222542">
    <property type="component" value="Unassembled WGS sequence"/>
</dbReference>
<dbReference type="Gramene" id="PHT89592">
    <property type="protein sequence ID" value="PHT89592"/>
    <property type="gene ID" value="T459_04705"/>
</dbReference>
<protein>
    <submittedName>
        <fullName evidence="2">Uncharacterized protein</fullName>
    </submittedName>
</protein>
<organism evidence="2 3">
    <name type="scientific">Capsicum annuum</name>
    <name type="common">Capsicum pepper</name>
    <dbReference type="NCBI Taxonomy" id="4072"/>
    <lineage>
        <taxon>Eukaryota</taxon>
        <taxon>Viridiplantae</taxon>
        <taxon>Streptophyta</taxon>
        <taxon>Embryophyta</taxon>
        <taxon>Tracheophyta</taxon>
        <taxon>Spermatophyta</taxon>
        <taxon>Magnoliopsida</taxon>
        <taxon>eudicotyledons</taxon>
        <taxon>Gunneridae</taxon>
        <taxon>Pentapetalae</taxon>
        <taxon>asterids</taxon>
        <taxon>lamiids</taxon>
        <taxon>Solanales</taxon>
        <taxon>Solanaceae</taxon>
        <taxon>Solanoideae</taxon>
        <taxon>Capsiceae</taxon>
        <taxon>Capsicum</taxon>
    </lineage>
</organism>
<comment type="caution">
    <text evidence="2">The sequence shown here is derived from an EMBL/GenBank/DDBJ whole genome shotgun (WGS) entry which is preliminary data.</text>
</comment>
<dbReference type="AlphaFoldDB" id="A0A2G3A5S8"/>
<name>A0A2G3A5S8_CAPAN</name>
<gene>
    <name evidence="2" type="ORF">T459_04705</name>
</gene>
<reference evidence="2 3" key="1">
    <citation type="journal article" date="2014" name="Nat. Genet.">
        <title>Genome sequence of the hot pepper provides insights into the evolution of pungency in Capsicum species.</title>
        <authorList>
            <person name="Kim S."/>
            <person name="Park M."/>
            <person name="Yeom S.I."/>
            <person name="Kim Y.M."/>
            <person name="Lee J.M."/>
            <person name="Lee H.A."/>
            <person name="Seo E."/>
            <person name="Choi J."/>
            <person name="Cheong K."/>
            <person name="Kim K.T."/>
            <person name="Jung K."/>
            <person name="Lee G.W."/>
            <person name="Oh S.K."/>
            <person name="Bae C."/>
            <person name="Kim S.B."/>
            <person name="Lee H.Y."/>
            <person name="Kim S.Y."/>
            <person name="Kim M.S."/>
            <person name="Kang B.C."/>
            <person name="Jo Y.D."/>
            <person name="Yang H.B."/>
            <person name="Jeong H.J."/>
            <person name="Kang W.H."/>
            <person name="Kwon J.K."/>
            <person name="Shin C."/>
            <person name="Lim J.Y."/>
            <person name="Park J.H."/>
            <person name="Huh J.H."/>
            <person name="Kim J.S."/>
            <person name="Kim B.D."/>
            <person name="Cohen O."/>
            <person name="Paran I."/>
            <person name="Suh M.C."/>
            <person name="Lee S.B."/>
            <person name="Kim Y.K."/>
            <person name="Shin Y."/>
            <person name="Noh S.J."/>
            <person name="Park J."/>
            <person name="Seo Y.S."/>
            <person name="Kwon S.Y."/>
            <person name="Kim H.A."/>
            <person name="Park J.M."/>
            <person name="Kim H.J."/>
            <person name="Choi S.B."/>
            <person name="Bosland P.W."/>
            <person name="Reeves G."/>
            <person name="Jo S.H."/>
            <person name="Lee B.W."/>
            <person name="Cho H.T."/>
            <person name="Choi H.S."/>
            <person name="Lee M.S."/>
            <person name="Yu Y."/>
            <person name="Do Choi Y."/>
            <person name="Park B.S."/>
            <person name="van Deynze A."/>
            <person name="Ashrafi H."/>
            <person name="Hill T."/>
            <person name="Kim W.T."/>
            <person name="Pai H.S."/>
            <person name="Ahn H.K."/>
            <person name="Yeam I."/>
            <person name="Giovannoni J.J."/>
            <person name="Rose J.K."/>
            <person name="Sorensen I."/>
            <person name="Lee S.J."/>
            <person name="Kim R.W."/>
            <person name="Choi I.Y."/>
            <person name="Choi B.S."/>
            <person name="Lim J.S."/>
            <person name="Lee Y.H."/>
            <person name="Choi D."/>
        </authorList>
    </citation>
    <scope>NUCLEOTIDE SEQUENCE [LARGE SCALE GENOMIC DNA]</scope>
    <source>
        <strain evidence="3">cv. CM334</strain>
    </source>
</reference>
<evidence type="ECO:0000313" key="2">
    <source>
        <dbReference type="EMBL" id="PHT89592.1"/>
    </source>
</evidence>
<accession>A0A2G3A5S8</accession>
<proteinExistence type="predicted"/>
<evidence type="ECO:0000313" key="3">
    <source>
        <dbReference type="Proteomes" id="UP000222542"/>
    </source>
</evidence>
<reference evidence="2 3" key="2">
    <citation type="journal article" date="2017" name="Genome Biol.">
        <title>New reference genome sequences of hot pepper reveal the massive evolution of plant disease-resistance genes by retroduplication.</title>
        <authorList>
            <person name="Kim S."/>
            <person name="Park J."/>
            <person name="Yeom S.I."/>
            <person name="Kim Y.M."/>
            <person name="Seo E."/>
            <person name="Kim K.T."/>
            <person name="Kim M.S."/>
            <person name="Lee J.M."/>
            <person name="Cheong K."/>
            <person name="Shin H.S."/>
            <person name="Kim S.B."/>
            <person name="Han K."/>
            <person name="Lee J."/>
            <person name="Park M."/>
            <person name="Lee H.A."/>
            <person name="Lee H.Y."/>
            <person name="Lee Y."/>
            <person name="Oh S."/>
            <person name="Lee J.H."/>
            <person name="Choi E."/>
            <person name="Choi E."/>
            <person name="Lee S.E."/>
            <person name="Jeon J."/>
            <person name="Kim H."/>
            <person name="Choi G."/>
            <person name="Song H."/>
            <person name="Lee J."/>
            <person name="Lee S.C."/>
            <person name="Kwon J.K."/>
            <person name="Lee H.Y."/>
            <person name="Koo N."/>
            <person name="Hong Y."/>
            <person name="Kim R.W."/>
            <person name="Kang W.H."/>
            <person name="Huh J.H."/>
            <person name="Kang B.C."/>
            <person name="Yang T.J."/>
            <person name="Lee Y.H."/>
            <person name="Bennetzen J.L."/>
            <person name="Choi D."/>
        </authorList>
    </citation>
    <scope>NUCLEOTIDE SEQUENCE [LARGE SCALE GENOMIC DNA]</scope>
    <source>
        <strain evidence="3">cv. CM334</strain>
    </source>
</reference>